<dbReference type="eggNOG" id="COG0711">
    <property type="taxonomic scope" value="Bacteria"/>
</dbReference>
<evidence type="ECO:0000313" key="17">
    <source>
        <dbReference type="EMBL" id="AEO07839.1"/>
    </source>
</evidence>
<name>G2LNQ2_BUCUM</name>
<dbReference type="PANTHER" id="PTHR33445">
    <property type="entry name" value="ATP SYNTHASE SUBUNIT B', CHLOROPLASTIC"/>
    <property type="match status" value="1"/>
</dbReference>
<evidence type="ECO:0000256" key="11">
    <source>
        <dbReference type="ARBA" id="ARBA00025198"/>
    </source>
</evidence>
<dbReference type="OrthoDB" id="9788020at2"/>
<dbReference type="GO" id="GO:0005886">
    <property type="term" value="C:plasma membrane"/>
    <property type="evidence" value="ECO:0007669"/>
    <property type="project" value="UniProtKB-SubCell"/>
</dbReference>
<gene>
    <name evidence="15 17" type="primary">atpF</name>
    <name evidence="17" type="ORF">BUAMB_004</name>
</gene>
<dbReference type="AlphaFoldDB" id="G2LNQ2"/>
<evidence type="ECO:0000256" key="3">
    <source>
        <dbReference type="ARBA" id="ARBA00022475"/>
    </source>
</evidence>
<keyword evidence="7 15" id="KW-1133">Transmembrane helix</keyword>
<evidence type="ECO:0000256" key="8">
    <source>
        <dbReference type="ARBA" id="ARBA00023065"/>
    </source>
</evidence>
<evidence type="ECO:0000256" key="1">
    <source>
        <dbReference type="ARBA" id="ARBA00005513"/>
    </source>
</evidence>
<dbReference type="GO" id="GO:0012505">
    <property type="term" value="C:endomembrane system"/>
    <property type="evidence" value="ECO:0007669"/>
    <property type="project" value="UniProtKB-SubCell"/>
</dbReference>
<organism evidence="17 18">
    <name type="scientific">Buchnera aphidicola str. Ua</name>
    <name type="common">Uroleucon ambrosiae</name>
    <dbReference type="NCBI Taxonomy" id="1005057"/>
    <lineage>
        <taxon>Bacteria</taxon>
        <taxon>Pseudomonadati</taxon>
        <taxon>Pseudomonadota</taxon>
        <taxon>Gammaproteobacteria</taxon>
        <taxon>Enterobacterales</taxon>
        <taxon>Erwiniaceae</taxon>
        <taxon>Buchnera</taxon>
    </lineage>
</organism>
<evidence type="ECO:0000256" key="10">
    <source>
        <dbReference type="ARBA" id="ARBA00023310"/>
    </source>
</evidence>
<evidence type="ECO:0000256" key="6">
    <source>
        <dbReference type="ARBA" id="ARBA00022781"/>
    </source>
</evidence>
<dbReference type="SUPFAM" id="SSF81573">
    <property type="entry name" value="F1F0 ATP synthase subunit B, membrane domain"/>
    <property type="match status" value="1"/>
</dbReference>
<evidence type="ECO:0000256" key="5">
    <source>
        <dbReference type="ARBA" id="ARBA00022692"/>
    </source>
</evidence>
<evidence type="ECO:0000313" key="18">
    <source>
        <dbReference type="Proteomes" id="UP000006139"/>
    </source>
</evidence>
<dbReference type="GO" id="GO:0045259">
    <property type="term" value="C:proton-transporting ATP synthase complex"/>
    <property type="evidence" value="ECO:0007669"/>
    <property type="project" value="UniProtKB-KW"/>
</dbReference>
<dbReference type="EMBL" id="CP002648">
    <property type="protein sequence ID" value="AEO07839.1"/>
    <property type="molecule type" value="Genomic_DNA"/>
</dbReference>
<dbReference type="PANTHER" id="PTHR33445:SF1">
    <property type="entry name" value="ATP SYNTHASE SUBUNIT B"/>
    <property type="match status" value="1"/>
</dbReference>
<keyword evidence="9 15" id="KW-0472">Membrane</keyword>
<dbReference type="NCBIfam" id="TIGR01144">
    <property type="entry name" value="ATP_synt_b"/>
    <property type="match status" value="1"/>
</dbReference>
<dbReference type="InterPro" id="IPR050059">
    <property type="entry name" value="ATP_synthase_B_chain"/>
</dbReference>
<keyword evidence="3 15" id="KW-1003">Cell membrane</keyword>
<keyword evidence="6 15" id="KW-0375">Hydrogen ion transport</keyword>
<comment type="similarity">
    <text evidence="1 15 16">Belongs to the ATPase B chain family.</text>
</comment>
<dbReference type="CDD" id="cd06503">
    <property type="entry name" value="ATP-synt_Fo_b"/>
    <property type="match status" value="1"/>
</dbReference>
<feature type="transmembrane region" description="Helical" evidence="15">
    <location>
        <begin position="6"/>
        <end position="26"/>
    </location>
</feature>
<comment type="function">
    <text evidence="12">Component of the F(0) channel, it forms part of the peripheral stalk, linking F(1) to F(0). The b'-subunit is a diverged and duplicated form of b found in plants and photosynthetic bacteria.</text>
</comment>
<keyword evidence="2 15" id="KW-0813">Transport</keyword>
<keyword evidence="10 15" id="KW-0066">ATP synthesis</keyword>
<keyword evidence="8 15" id="KW-0406">Ion transport</keyword>
<dbReference type="PATRIC" id="fig|1005057.4.peg.4"/>
<evidence type="ECO:0000256" key="9">
    <source>
        <dbReference type="ARBA" id="ARBA00023136"/>
    </source>
</evidence>
<protein>
    <recommendedName>
        <fullName evidence="15">ATP synthase subunit b</fullName>
    </recommendedName>
    <alternativeName>
        <fullName evidence="15">ATP synthase F(0) sector subunit b</fullName>
    </alternativeName>
    <alternativeName>
        <fullName evidence="15">ATPase subunit I</fullName>
    </alternativeName>
    <alternativeName>
        <fullName evidence="15">F-type ATPase subunit b</fullName>
        <shortName evidence="15">F-ATPase subunit b</shortName>
    </alternativeName>
</protein>
<dbReference type="GO" id="GO:0046961">
    <property type="term" value="F:proton-transporting ATPase activity, rotational mechanism"/>
    <property type="evidence" value="ECO:0007669"/>
    <property type="project" value="TreeGrafter"/>
</dbReference>
<evidence type="ECO:0000256" key="15">
    <source>
        <dbReference type="HAMAP-Rule" id="MF_01398"/>
    </source>
</evidence>
<dbReference type="Proteomes" id="UP000006139">
    <property type="component" value="Chromosome"/>
</dbReference>
<comment type="subunit">
    <text evidence="15">F-type ATPases have 2 components, F(1) - the catalytic core - and F(0) - the membrane proton channel. F(1) has five subunits: alpha(3), beta(3), gamma(1), delta(1), epsilon(1). F(0) has three main subunits: a(1), b(2) and c(10-14). The alpha and beta chains form an alternating ring which encloses part of the gamma chain. F(1) is attached to F(0) by a central stalk formed by the gamma and epsilon chains, while a peripheral stalk is formed by the delta and b chains.</text>
</comment>
<keyword evidence="4 15" id="KW-0138">CF(0)</keyword>
<evidence type="ECO:0000256" key="2">
    <source>
        <dbReference type="ARBA" id="ARBA00022448"/>
    </source>
</evidence>
<evidence type="ECO:0000256" key="14">
    <source>
        <dbReference type="ARBA" id="ARBA00037847"/>
    </source>
</evidence>
<dbReference type="RefSeq" id="WP_014499744.1">
    <property type="nucleotide sequence ID" value="NC_017259.1"/>
</dbReference>
<dbReference type="GO" id="GO:0046933">
    <property type="term" value="F:proton-transporting ATP synthase activity, rotational mechanism"/>
    <property type="evidence" value="ECO:0007669"/>
    <property type="project" value="UniProtKB-UniRule"/>
</dbReference>
<dbReference type="HOGENOM" id="CLU_079215_4_5_6"/>
<evidence type="ECO:0000256" key="12">
    <source>
        <dbReference type="ARBA" id="ARBA00025614"/>
    </source>
</evidence>
<dbReference type="InterPro" id="IPR005864">
    <property type="entry name" value="ATP_synth_F0_bsu_bac"/>
</dbReference>
<evidence type="ECO:0000256" key="4">
    <source>
        <dbReference type="ARBA" id="ARBA00022547"/>
    </source>
</evidence>
<dbReference type="NCBIfam" id="NF004411">
    <property type="entry name" value="PRK05759.1-2"/>
    <property type="match status" value="1"/>
</dbReference>
<comment type="subunit">
    <text evidence="13">F-type ATPases have 2 components, F(1) - the catalytic core - and F(0) - the membrane proton channel. F(1) has five subunits: alpha(3), beta(3), gamma(1), delta(1), epsilon(1). F(0) has four main subunits: a(1), b(2) and c(10-14). The alpha and beta chains form an alternating ring which encloses part of the gamma chain. F(1) is attached to F(0) by a central stalk formed by the gamma and epsilon chains, while a peripheral stalk is formed by the delta and b chains.</text>
</comment>
<accession>G2LNQ2</accession>
<sequence>MNLNATIIGQAISFILFVWFCMKYVWPPIILAIETRQKEIEESLINSKKAKDELGIIQKKIEQNILESKKQASNILHEANKQKVLILDEARTNALLESKKIILNAQSEIDVNIMNARENLYKEIVDLSILIASKIIKKNISKNDNIHFLDDLVVSLKKVKNNVCNRYYF</sequence>
<comment type="subcellular location">
    <subcellularLocation>
        <location evidence="15">Cell membrane</location>
        <topology evidence="15">Single-pass membrane protein</topology>
    </subcellularLocation>
    <subcellularLocation>
        <location evidence="14">Endomembrane system</location>
        <topology evidence="14">Single-pass membrane protein</topology>
    </subcellularLocation>
</comment>
<reference evidence="17 18" key="1">
    <citation type="journal article" date="2011" name="PLoS Genet.">
        <title>Sequence conservation and functional constraint on intergenic spacers in reduced genomes of the obligate symbiont buchnera.</title>
        <authorList>
            <person name="Degnan P.H."/>
            <person name="Ochman H."/>
            <person name="Moran N.A."/>
        </authorList>
    </citation>
    <scope>NUCLEOTIDE SEQUENCE [LARGE SCALE GENOMIC DNA]</scope>
    <source>
        <strain evidence="17 18">Ua</strain>
    </source>
</reference>
<dbReference type="InterPro" id="IPR028987">
    <property type="entry name" value="ATP_synth_B-like_membr_sf"/>
</dbReference>
<dbReference type="Gene3D" id="1.20.5.620">
    <property type="entry name" value="F1F0 ATP synthase subunit B, membrane domain"/>
    <property type="match status" value="1"/>
</dbReference>
<evidence type="ECO:0000256" key="16">
    <source>
        <dbReference type="RuleBase" id="RU003848"/>
    </source>
</evidence>
<dbReference type="Pfam" id="PF00430">
    <property type="entry name" value="ATP-synt_B"/>
    <property type="match status" value="1"/>
</dbReference>
<keyword evidence="5 15" id="KW-0812">Transmembrane</keyword>
<evidence type="ECO:0000256" key="13">
    <source>
        <dbReference type="ARBA" id="ARBA00026054"/>
    </source>
</evidence>
<dbReference type="STRING" id="1005057.BUAMB_004"/>
<dbReference type="InterPro" id="IPR002146">
    <property type="entry name" value="ATP_synth_b/b'su_bac/chlpt"/>
</dbReference>
<proteinExistence type="inferred from homology"/>
<dbReference type="HAMAP" id="MF_01398">
    <property type="entry name" value="ATP_synth_b_bprime"/>
    <property type="match status" value="1"/>
</dbReference>
<comment type="function">
    <text evidence="11 15">F(1)F(0) ATP synthase produces ATP from ADP in the presence of a proton or sodium gradient. F-type ATPases consist of two structural domains, F(1) containing the extramembraneous catalytic core and F(0) containing the membrane proton channel, linked together by a central stalk and a peripheral stalk. During catalysis, ATP synthesis in the catalytic domain of F(1) is coupled via a rotary mechanism of the central stalk subunits to proton translocation.</text>
</comment>
<dbReference type="KEGG" id="buh:BUAMB_004"/>
<evidence type="ECO:0000256" key="7">
    <source>
        <dbReference type="ARBA" id="ARBA00022989"/>
    </source>
</evidence>